<evidence type="ECO:0000313" key="3">
    <source>
        <dbReference type="Proteomes" id="UP000198811"/>
    </source>
</evidence>
<dbReference type="Proteomes" id="UP000198811">
    <property type="component" value="Unassembled WGS sequence"/>
</dbReference>
<keyword evidence="3" id="KW-1185">Reference proteome</keyword>
<feature type="domain" description="HTH cro/C1-type" evidence="1">
    <location>
        <begin position="7"/>
        <end position="67"/>
    </location>
</feature>
<dbReference type="Pfam" id="PF13443">
    <property type="entry name" value="HTH_26"/>
    <property type="match status" value="1"/>
</dbReference>
<dbReference type="PANTHER" id="PTHR37301:SF1">
    <property type="entry name" value="DNA-BINDING PROTEIN"/>
    <property type="match status" value="1"/>
</dbReference>
<organism evidence="2 3">
    <name type="scientific">Clostridium cochlearium</name>
    <dbReference type="NCBI Taxonomy" id="1494"/>
    <lineage>
        <taxon>Bacteria</taxon>
        <taxon>Bacillati</taxon>
        <taxon>Bacillota</taxon>
        <taxon>Clostridia</taxon>
        <taxon>Eubacteriales</taxon>
        <taxon>Clostridiaceae</taxon>
        <taxon>Clostridium</taxon>
    </lineage>
</organism>
<dbReference type="EMBL" id="FNGL01000001">
    <property type="protein sequence ID" value="SDK80081.1"/>
    <property type="molecule type" value="Genomic_DNA"/>
</dbReference>
<gene>
    <name evidence="2" type="ORF">SAMN05216497_1015</name>
</gene>
<dbReference type="GO" id="GO:0003677">
    <property type="term" value="F:DNA binding"/>
    <property type="evidence" value="ECO:0007669"/>
    <property type="project" value="UniProtKB-KW"/>
</dbReference>
<reference evidence="2 3" key="1">
    <citation type="submission" date="2016-10" db="EMBL/GenBank/DDBJ databases">
        <authorList>
            <person name="Varghese N."/>
            <person name="Submissions S."/>
        </authorList>
    </citation>
    <scope>NUCLEOTIDE SEQUENCE [LARGE SCALE GENOMIC DNA]</scope>
    <source>
        <strain evidence="2 3">NLAE-zl-C224</strain>
    </source>
</reference>
<dbReference type="Gene3D" id="1.10.260.40">
    <property type="entry name" value="lambda repressor-like DNA-binding domains"/>
    <property type="match status" value="1"/>
</dbReference>
<dbReference type="InterPro" id="IPR010982">
    <property type="entry name" value="Lambda_DNA-bd_dom_sf"/>
</dbReference>
<name>A0ABY0QHL0_CLOCO</name>
<accession>A0ABY0QHL0</accession>
<sequence length="71" mass="8051">MAISYNKLWKLLIDKKMSKSDLRKAAKIAPNTMTKLGRDETVSLGILSRICDVLDCDFGDIVEHIKENENI</sequence>
<protein>
    <submittedName>
        <fullName evidence="2">DNA-binding transcriptional regulator, XRE family</fullName>
    </submittedName>
</protein>
<dbReference type="PANTHER" id="PTHR37301">
    <property type="entry name" value="DNA-BINDING PROTEIN-RELATED"/>
    <property type="match status" value="1"/>
</dbReference>
<proteinExistence type="predicted"/>
<keyword evidence="2" id="KW-0238">DNA-binding</keyword>
<dbReference type="RefSeq" id="WP_089862886.1">
    <property type="nucleotide sequence ID" value="NZ_FNGL01000001.1"/>
</dbReference>
<dbReference type="SUPFAM" id="SSF47413">
    <property type="entry name" value="lambda repressor-like DNA-binding domains"/>
    <property type="match status" value="1"/>
</dbReference>
<dbReference type="InterPro" id="IPR001387">
    <property type="entry name" value="Cro/C1-type_HTH"/>
</dbReference>
<evidence type="ECO:0000259" key="1">
    <source>
        <dbReference type="Pfam" id="PF13443"/>
    </source>
</evidence>
<evidence type="ECO:0000313" key="2">
    <source>
        <dbReference type="EMBL" id="SDK80081.1"/>
    </source>
</evidence>
<comment type="caution">
    <text evidence="2">The sequence shown here is derived from an EMBL/GenBank/DDBJ whole genome shotgun (WGS) entry which is preliminary data.</text>
</comment>